<dbReference type="Gene3D" id="1.10.287.130">
    <property type="match status" value="1"/>
</dbReference>
<dbReference type="Gene3D" id="1.25.40.10">
    <property type="entry name" value="Tetratricopeptide repeat domain"/>
    <property type="match status" value="2"/>
</dbReference>
<feature type="domain" description="Histidine kinase" evidence="6">
    <location>
        <begin position="511"/>
        <end position="747"/>
    </location>
</feature>
<protein>
    <recommendedName>
        <fullName evidence="2">histidine kinase</fullName>
        <ecNumber evidence="2">2.7.13.3</ecNumber>
    </recommendedName>
</protein>
<proteinExistence type="predicted"/>
<dbReference type="SUPFAM" id="SSF55874">
    <property type="entry name" value="ATPase domain of HSP90 chaperone/DNA topoisomerase II/histidine kinase"/>
    <property type="match status" value="1"/>
</dbReference>
<dbReference type="CDD" id="cd00082">
    <property type="entry name" value="HisKA"/>
    <property type="match status" value="1"/>
</dbReference>
<gene>
    <name evidence="7" type="ORF">GO988_04945</name>
</gene>
<organism evidence="7 8">
    <name type="scientific">Hymenobacter ginkgonis</name>
    <dbReference type="NCBI Taxonomy" id="2682976"/>
    <lineage>
        <taxon>Bacteria</taxon>
        <taxon>Pseudomonadati</taxon>
        <taxon>Bacteroidota</taxon>
        <taxon>Cytophagia</taxon>
        <taxon>Cytophagales</taxon>
        <taxon>Hymenobacteraceae</taxon>
        <taxon>Hymenobacter</taxon>
    </lineage>
</organism>
<dbReference type="InterPro" id="IPR036890">
    <property type="entry name" value="HATPase_C_sf"/>
</dbReference>
<evidence type="ECO:0000256" key="2">
    <source>
        <dbReference type="ARBA" id="ARBA00012438"/>
    </source>
</evidence>
<dbReference type="InterPro" id="IPR011990">
    <property type="entry name" value="TPR-like_helical_dom_sf"/>
</dbReference>
<dbReference type="InterPro" id="IPR003661">
    <property type="entry name" value="HisK_dim/P_dom"/>
</dbReference>
<dbReference type="InterPro" id="IPR004358">
    <property type="entry name" value="Sig_transdc_His_kin-like_C"/>
</dbReference>
<dbReference type="Gene3D" id="3.30.565.10">
    <property type="entry name" value="Histidine kinase-like ATPase, C-terminal domain"/>
    <property type="match status" value="1"/>
</dbReference>
<dbReference type="SUPFAM" id="SSF47384">
    <property type="entry name" value="Homodimeric domain of signal transducing histidine kinase"/>
    <property type="match status" value="1"/>
</dbReference>
<dbReference type="SMART" id="SM00387">
    <property type="entry name" value="HATPase_c"/>
    <property type="match status" value="1"/>
</dbReference>
<dbReference type="PROSITE" id="PS50109">
    <property type="entry name" value="HIS_KIN"/>
    <property type="match status" value="1"/>
</dbReference>
<dbReference type="GO" id="GO:0000155">
    <property type="term" value="F:phosphorelay sensor kinase activity"/>
    <property type="evidence" value="ECO:0007669"/>
    <property type="project" value="InterPro"/>
</dbReference>
<keyword evidence="4" id="KW-0812">Transmembrane</keyword>
<keyword evidence="4" id="KW-0472">Membrane</keyword>
<feature type="chain" id="PRO_5029677202" description="histidine kinase" evidence="5">
    <location>
        <begin position="20"/>
        <end position="747"/>
    </location>
</feature>
<comment type="caution">
    <text evidence="7">The sequence shown here is derived from an EMBL/GenBank/DDBJ whole genome shotgun (WGS) entry which is preliminary data.</text>
</comment>
<comment type="catalytic activity">
    <reaction evidence="1">
        <text>ATP + protein L-histidine = ADP + protein N-phospho-L-histidine.</text>
        <dbReference type="EC" id="2.7.13.3"/>
    </reaction>
</comment>
<sequence>MNRSLLLACLWLLAPAAWSAPTPTVRQLWQQLRQHPQADTFRVNRLNKLADYRSDEDGFSPARNDSLARQALTLAQRLHYVYGEAYAQYNVVMAGAVPTSKRQFQARLLQVLPLAERSGDKPLLVQVLQTLSLYSGEQGLAYIQRALTVARTTGQPLLVQRCYWTQAGYFKTVVGNYYLALQALQQALRVTQQAHLPDEEADALGSIGGLYIDMADYEQAIKYLLQSFTQAKALPESSRKRVLESEALYSIGECYRLTGRQGRAQAAYREALLVSRSTFLTMAAQSGLADSYERQGNAQTLPFARHVLAETYGAPHEELRRYARMRVYLTLGRYFLRQGPADSAIIYSQKGLQLAQRFLEKEPVRDALLLLAQASARRHAYAAAYAYQRRYLGLRDTLSNEQITRQATAARFTQNLAQQQSQIALLQKDKLLQVEQARRQRLLLGATLVGLVLLSSLGFGLWRYTRQQQQANTRLHQQRDQTRRALRHLRATQQQLIQREKMASLGELTAGIAHEIQNPLNFVTNFADVSAELCQELQQEAQAGHPDNVVALADDLTQNLTKISQYGQRAAGIVRGMLDHARPSNGERQPTDLNALCHEYLRLAYQGLRSKDPSFEATIQTKLAPALPRATVSESEIGRVLLNLFNNAFYALRQRQHRVTGYQPAVYVSTELREPNLVLTIRDNGIGIPAKIQPKIFQPFFTTKPPGEGTGLGLSLSYDIVTKGHGGTLSVNSHEGEGTEVVLTLPA</sequence>
<dbReference type="InterPro" id="IPR036097">
    <property type="entry name" value="HisK_dim/P_sf"/>
</dbReference>
<dbReference type="RefSeq" id="WP_157562388.1">
    <property type="nucleotide sequence ID" value="NZ_WQKZ01000001.1"/>
</dbReference>
<evidence type="ECO:0000256" key="5">
    <source>
        <dbReference type="SAM" id="SignalP"/>
    </source>
</evidence>
<dbReference type="EC" id="2.7.13.3" evidence="2"/>
<accession>A0A7K1TB87</accession>
<keyword evidence="4" id="KW-1133">Transmembrane helix</keyword>
<evidence type="ECO:0000313" key="7">
    <source>
        <dbReference type="EMBL" id="MVN75668.1"/>
    </source>
</evidence>
<dbReference type="PRINTS" id="PR00344">
    <property type="entry name" value="BCTRLSENSOR"/>
</dbReference>
<dbReference type="PANTHER" id="PTHR43065:SF42">
    <property type="entry name" value="TWO-COMPONENT SENSOR PPRA"/>
    <property type="match status" value="1"/>
</dbReference>
<dbReference type="SMART" id="SM00028">
    <property type="entry name" value="TPR"/>
    <property type="match status" value="4"/>
</dbReference>
<reference evidence="7 8" key="1">
    <citation type="submission" date="2019-12" db="EMBL/GenBank/DDBJ databases">
        <title>Hymenobacter sp. HMF4947 Genome sequencing and assembly.</title>
        <authorList>
            <person name="Kang H."/>
            <person name="Cha I."/>
            <person name="Kim H."/>
            <person name="Joh K."/>
        </authorList>
    </citation>
    <scope>NUCLEOTIDE SEQUENCE [LARGE SCALE GENOMIC DNA]</scope>
    <source>
        <strain evidence="7 8">HMF4947</strain>
    </source>
</reference>
<dbReference type="AlphaFoldDB" id="A0A7K1TB87"/>
<dbReference type="InterPro" id="IPR005467">
    <property type="entry name" value="His_kinase_dom"/>
</dbReference>
<feature type="signal peptide" evidence="5">
    <location>
        <begin position="1"/>
        <end position="19"/>
    </location>
</feature>
<dbReference type="InterPro" id="IPR019734">
    <property type="entry name" value="TPR_rpt"/>
</dbReference>
<evidence type="ECO:0000313" key="8">
    <source>
        <dbReference type="Proteomes" id="UP000441336"/>
    </source>
</evidence>
<dbReference type="InterPro" id="IPR003594">
    <property type="entry name" value="HATPase_dom"/>
</dbReference>
<keyword evidence="3" id="KW-0597">Phosphoprotein</keyword>
<keyword evidence="8" id="KW-1185">Reference proteome</keyword>
<dbReference type="Pfam" id="PF13181">
    <property type="entry name" value="TPR_8"/>
    <property type="match status" value="1"/>
</dbReference>
<dbReference type="PANTHER" id="PTHR43065">
    <property type="entry name" value="SENSOR HISTIDINE KINASE"/>
    <property type="match status" value="1"/>
</dbReference>
<evidence type="ECO:0000259" key="6">
    <source>
        <dbReference type="PROSITE" id="PS50109"/>
    </source>
</evidence>
<dbReference type="Pfam" id="PF02518">
    <property type="entry name" value="HATPase_c"/>
    <property type="match status" value="1"/>
</dbReference>
<evidence type="ECO:0000256" key="1">
    <source>
        <dbReference type="ARBA" id="ARBA00000085"/>
    </source>
</evidence>
<name>A0A7K1TB87_9BACT</name>
<dbReference type="EMBL" id="WQKZ01000001">
    <property type="protein sequence ID" value="MVN75668.1"/>
    <property type="molecule type" value="Genomic_DNA"/>
</dbReference>
<feature type="transmembrane region" description="Helical" evidence="4">
    <location>
        <begin position="442"/>
        <end position="462"/>
    </location>
</feature>
<evidence type="ECO:0000256" key="3">
    <source>
        <dbReference type="ARBA" id="ARBA00022553"/>
    </source>
</evidence>
<evidence type="ECO:0000256" key="4">
    <source>
        <dbReference type="SAM" id="Phobius"/>
    </source>
</evidence>
<keyword evidence="5" id="KW-0732">Signal</keyword>
<dbReference type="SUPFAM" id="SSF48452">
    <property type="entry name" value="TPR-like"/>
    <property type="match status" value="2"/>
</dbReference>
<dbReference type="Proteomes" id="UP000441336">
    <property type="component" value="Unassembled WGS sequence"/>
</dbReference>
<dbReference type="Pfam" id="PF13424">
    <property type="entry name" value="TPR_12"/>
    <property type="match status" value="1"/>
</dbReference>